<gene>
    <name evidence="1" type="ORF">GPU96_07g13700</name>
    <name evidence="2" type="ORF">PFJ87_07g01620</name>
</gene>
<reference evidence="2 4" key="2">
    <citation type="submission" date="2023-02" db="EMBL/GenBank/DDBJ databases">
        <title>Encephalitozoon hellem ATCC 50451 complete genome.</title>
        <authorList>
            <person name="Mascarenhas dos Santos A.C."/>
            <person name="Julian A.T."/>
            <person name="Pombert J.-F."/>
        </authorList>
    </citation>
    <scope>NUCLEOTIDE SEQUENCE [LARGE SCALE GENOMIC DNA]</scope>
    <source>
        <strain evidence="2 4">ATCC 50451</strain>
    </source>
</reference>
<dbReference type="EMBL" id="CP119068">
    <property type="protein sequence ID" value="WEL39084.1"/>
    <property type="molecule type" value="Genomic_DNA"/>
</dbReference>
<evidence type="ECO:0000313" key="4">
    <source>
        <dbReference type="Proteomes" id="UP001217963"/>
    </source>
</evidence>
<proteinExistence type="predicted"/>
<keyword evidence="4" id="KW-1185">Reference proteome</keyword>
<evidence type="ECO:0000313" key="1">
    <source>
        <dbReference type="EMBL" id="UTX43609.1"/>
    </source>
</evidence>
<reference evidence="1" key="1">
    <citation type="submission" date="2022-10" db="EMBL/GenBank/DDBJ databases">
        <title>Encephalitozoon hellem ATCC 50604 Complete Genome.</title>
        <authorList>
            <person name="Mascarenhas dos Santos A.C."/>
            <person name="Julian A.T."/>
            <person name="Pombert J.-F."/>
        </authorList>
    </citation>
    <scope>NUCLEOTIDE SEQUENCE</scope>
    <source>
        <strain evidence="1">ATCC 50604</strain>
    </source>
</reference>
<sequence length="153" mass="18401">MKRSEFLEMFEKTDGGLFVPKDQSQNWCRHFGMKRGKVLYLCEEDVLYLYDREAKTEYPVRAKAYFFVRNSCYNLLPDEGGRLLLYKRHKNFNRKKDRPICPMRYVLRDEYIEDISLDTKDEVVCVLSDDVFTFLRVKEIERLDSETPESLKK</sequence>
<accession>A0A9Q9CCW3</accession>
<protein>
    <submittedName>
        <fullName evidence="1">Uncharacterized protein</fullName>
    </submittedName>
</protein>
<dbReference type="AlphaFoldDB" id="A0A9Q9CCW3"/>
<dbReference type="Proteomes" id="UP001059546">
    <property type="component" value="Chromosome VII"/>
</dbReference>
<evidence type="ECO:0000313" key="3">
    <source>
        <dbReference type="Proteomes" id="UP001059546"/>
    </source>
</evidence>
<name>A0A9Q9CCW3_ENCHE</name>
<evidence type="ECO:0000313" key="2">
    <source>
        <dbReference type="EMBL" id="WEL39084.1"/>
    </source>
</evidence>
<dbReference type="Proteomes" id="UP001217963">
    <property type="component" value="Chromosome VII"/>
</dbReference>
<dbReference type="OrthoDB" id="2191285at2759"/>
<organism evidence="1 3">
    <name type="scientific">Encephalitozoon hellem</name>
    <name type="common">Microsporidian parasite</name>
    <dbReference type="NCBI Taxonomy" id="27973"/>
    <lineage>
        <taxon>Eukaryota</taxon>
        <taxon>Fungi</taxon>
        <taxon>Fungi incertae sedis</taxon>
        <taxon>Microsporidia</taxon>
        <taxon>Unikaryonidae</taxon>
        <taxon>Encephalitozoon</taxon>
    </lineage>
</organism>
<dbReference type="EMBL" id="CP075153">
    <property type="protein sequence ID" value="UTX43609.1"/>
    <property type="molecule type" value="Genomic_DNA"/>
</dbReference>